<dbReference type="AlphaFoldDB" id="H7EH46"/>
<keyword evidence="6" id="KW-1185">Reference proteome</keyword>
<evidence type="ECO:0000313" key="5">
    <source>
        <dbReference type="EMBL" id="EIC03113.1"/>
    </source>
</evidence>
<dbReference type="InterPro" id="IPR043128">
    <property type="entry name" value="Rev_trsase/Diguanyl_cyclase"/>
</dbReference>
<dbReference type="PANTHER" id="PTHR45138:SF9">
    <property type="entry name" value="DIGUANYLATE CYCLASE DGCM-RELATED"/>
    <property type="match status" value="1"/>
</dbReference>
<dbReference type="RefSeq" id="WP_002701840.1">
    <property type="nucleotide sequence ID" value="NZ_AGRW01000023.1"/>
</dbReference>
<dbReference type="SMART" id="SM00267">
    <property type="entry name" value="GGDEF"/>
    <property type="match status" value="1"/>
</dbReference>
<dbReference type="eggNOG" id="COG3706">
    <property type="taxonomic scope" value="Bacteria"/>
</dbReference>
<dbReference type="SUPFAM" id="SSF55073">
    <property type="entry name" value="Nucleotide cyclase"/>
    <property type="match status" value="1"/>
</dbReference>
<dbReference type="NCBIfam" id="TIGR00254">
    <property type="entry name" value="GGDEF"/>
    <property type="match status" value="2"/>
</dbReference>
<dbReference type="PROSITE" id="PS50887">
    <property type="entry name" value="GGDEF"/>
    <property type="match status" value="1"/>
</dbReference>
<name>H7EH46_9SPIR</name>
<comment type="caution">
    <text evidence="5">The sequence shown here is derived from an EMBL/GenBank/DDBJ whole genome shotgun (WGS) entry which is preliminary data.</text>
</comment>
<dbReference type="OrthoDB" id="9779586at2"/>
<evidence type="ECO:0000256" key="3">
    <source>
        <dbReference type="SAM" id="Phobius"/>
    </source>
</evidence>
<sequence>MSPKSFIYYGFDRNTYYHCIDMIRSTNRKHAIIMTTWFLIINVIYMTFSATNIMGVTQEEIPFYAAYTIVAILFSLALKFLPQLTERRSALITYTSTLTLMSYGILNSIAHPYMPATMYLVLFMLASLLYIGNMPNTIFLALASNVAFVATSFRFKTFSIAYSDTYNALIISVISIGLHYMFQRTRISQFELLHRNLQIQQELEVKSSFDSLTGLLNRGRFFSISEAILRKCGGEFKVLCLVDLDGFKQINDKLGHQMGDKVIQTTGSTIKSALDIEKEWGKDRQTSKWDLTKRISVAGRLGGDEFILLLRGKDTRAELAAVLEHLLSALNAVKFDGVNGIRASIGATEIRDGEFDMDDAYSRADDALYESKRSGKNAIHFHEDKEQMQ</sequence>
<dbReference type="InterPro" id="IPR029787">
    <property type="entry name" value="Nucleotide_cyclase"/>
</dbReference>
<dbReference type="GO" id="GO:0052621">
    <property type="term" value="F:diguanylate cyclase activity"/>
    <property type="evidence" value="ECO:0007669"/>
    <property type="project" value="UniProtKB-EC"/>
</dbReference>
<evidence type="ECO:0000259" key="4">
    <source>
        <dbReference type="PROSITE" id="PS50887"/>
    </source>
</evidence>
<evidence type="ECO:0000256" key="2">
    <source>
        <dbReference type="ARBA" id="ARBA00034247"/>
    </source>
</evidence>
<keyword evidence="3" id="KW-0472">Membrane</keyword>
<keyword evidence="3" id="KW-0812">Transmembrane</keyword>
<accession>H7EH46</accession>
<feature type="transmembrane region" description="Helical" evidence="3">
    <location>
        <begin position="61"/>
        <end position="78"/>
    </location>
</feature>
<reference evidence="5 6" key="1">
    <citation type="submission" date="2011-09" db="EMBL/GenBank/DDBJ databases">
        <title>The draft genome of Treponema saccharophilum DSM 2985.</title>
        <authorList>
            <consortium name="US DOE Joint Genome Institute (JGI-PGF)"/>
            <person name="Lucas S."/>
            <person name="Copeland A."/>
            <person name="Lapidus A."/>
            <person name="Glavina del Rio T."/>
            <person name="Dalin E."/>
            <person name="Tice H."/>
            <person name="Bruce D."/>
            <person name="Goodwin L."/>
            <person name="Pitluck S."/>
            <person name="Peters L."/>
            <person name="Kyrpides N."/>
            <person name="Mavromatis K."/>
            <person name="Ivanova N."/>
            <person name="Markowitz V."/>
            <person name="Cheng J.-F."/>
            <person name="Hugenholtz P."/>
            <person name="Woyke T."/>
            <person name="Wu D."/>
            <person name="Gronow S."/>
            <person name="Wellnitz S."/>
            <person name="Brambilla E."/>
            <person name="Klenk H.-P."/>
            <person name="Eisen J.A."/>
        </authorList>
    </citation>
    <scope>NUCLEOTIDE SEQUENCE [LARGE SCALE GENOMIC DNA]</scope>
    <source>
        <strain evidence="5 6">DSM 2985</strain>
    </source>
</reference>
<feature type="transmembrane region" description="Helical" evidence="3">
    <location>
        <begin position="90"/>
        <end position="106"/>
    </location>
</feature>
<protein>
    <recommendedName>
        <fullName evidence="1">diguanylate cyclase</fullName>
        <ecNumber evidence="1">2.7.7.65</ecNumber>
    </recommendedName>
</protein>
<gene>
    <name evidence="5" type="ORF">TresaDRAFT_2731</name>
</gene>
<dbReference type="InterPro" id="IPR050469">
    <property type="entry name" value="Diguanylate_Cyclase"/>
</dbReference>
<dbReference type="EC" id="2.7.7.65" evidence="1"/>
<dbReference type="Gene3D" id="3.30.70.270">
    <property type="match status" value="1"/>
</dbReference>
<dbReference type="STRING" id="907348.TresaDRAFT_2731"/>
<dbReference type="Pfam" id="PF00990">
    <property type="entry name" value="GGDEF"/>
    <property type="match status" value="2"/>
</dbReference>
<feature type="domain" description="GGDEF" evidence="4">
    <location>
        <begin position="235"/>
        <end position="384"/>
    </location>
</feature>
<keyword evidence="3" id="KW-1133">Transmembrane helix</keyword>
<dbReference type="PATRIC" id="fig|907348.3.peg.104"/>
<proteinExistence type="predicted"/>
<comment type="catalytic activity">
    <reaction evidence="2">
        <text>2 GTP = 3',3'-c-di-GMP + 2 diphosphate</text>
        <dbReference type="Rhea" id="RHEA:24898"/>
        <dbReference type="ChEBI" id="CHEBI:33019"/>
        <dbReference type="ChEBI" id="CHEBI:37565"/>
        <dbReference type="ChEBI" id="CHEBI:58805"/>
        <dbReference type="EC" id="2.7.7.65"/>
    </reaction>
</comment>
<evidence type="ECO:0000313" key="6">
    <source>
        <dbReference type="Proteomes" id="UP000003571"/>
    </source>
</evidence>
<dbReference type="Proteomes" id="UP000003571">
    <property type="component" value="Unassembled WGS sequence"/>
</dbReference>
<dbReference type="InterPro" id="IPR000160">
    <property type="entry name" value="GGDEF_dom"/>
</dbReference>
<dbReference type="EMBL" id="AGRW01000023">
    <property type="protein sequence ID" value="EIC03113.1"/>
    <property type="molecule type" value="Genomic_DNA"/>
</dbReference>
<feature type="transmembrane region" description="Helical" evidence="3">
    <location>
        <begin position="161"/>
        <end position="182"/>
    </location>
</feature>
<evidence type="ECO:0000256" key="1">
    <source>
        <dbReference type="ARBA" id="ARBA00012528"/>
    </source>
</evidence>
<dbReference type="PANTHER" id="PTHR45138">
    <property type="entry name" value="REGULATORY COMPONENTS OF SENSORY TRANSDUCTION SYSTEM"/>
    <property type="match status" value="1"/>
</dbReference>
<organism evidence="5 6">
    <name type="scientific">Treponema saccharophilum DSM 2985</name>
    <dbReference type="NCBI Taxonomy" id="907348"/>
    <lineage>
        <taxon>Bacteria</taxon>
        <taxon>Pseudomonadati</taxon>
        <taxon>Spirochaetota</taxon>
        <taxon>Spirochaetia</taxon>
        <taxon>Spirochaetales</taxon>
        <taxon>Treponemataceae</taxon>
        <taxon>Treponema</taxon>
    </lineage>
</organism>
<feature type="transmembrane region" description="Helical" evidence="3">
    <location>
        <begin position="31"/>
        <end position="55"/>
    </location>
</feature>
<dbReference type="CDD" id="cd01949">
    <property type="entry name" value="GGDEF"/>
    <property type="match status" value="1"/>
</dbReference>